<comment type="caution">
    <text evidence="1">The sequence shown here is derived from an EMBL/GenBank/DDBJ whole genome shotgun (WGS) entry which is preliminary data.</text>
</comment>
<evidence type="ECO:0000313" key="1">
    <source>
        <dbReference type="EMBL" id="KAA9037764.1"/>
    </source>
</evidence>
<organism evidence="1 2">
    <name type="scientific">Ginsengibacter hankyongi</name>
    <dbReference type="NCBI Taxonomy" id="2607284"/>
    <lineage>
        <taxon>Bacteria</taxon>
        <taxon>Pseudomonadati</taxon>
        <taxon>Bacteroidota</taxon>
        <taxon>Chitinophagia</taxon>
        <taxon>Chitinophagales</taxon>
        <taxon>Chitinophagaceae</taxon>
        <taxon>Ginsengibacter</taxon>
    </lineage>
</organism>
<accession>A0A5J5II87</accession>
<evidence type="ECO:0000313" key="2">
    <source>
        <dbReference type="Proteomes" id="UP000326903"/>
    </source>
</evidence>
<protein>
    <submittedName>
        <fullName evidence="1">Uncharacterized protein</fullName>
    </submittedName>
</protein>
<gene>
    <name evidence="1" type="ORF">FW778_16885</name>
</gene>
<keyword evidence="2" id="KW-1185">Reference proteome</keyword>
<sequence length="94" mass="11383">MFYTLLKVIPREFEKVSFPFIKAKVGIDWFWVKKVEHEIADESIVTIWLKGGSANKYRKLALDKALFQKRIHFIDVYKKNEFELDNELRKIYRD</sequence>
<proteinExistence type="predicted"/>
<dbReference type="EMBL" id="VYQF01000005">
    <property type="protein sequence ID" value="KAA9037764.1"/>
    <property type="molecule type" value="Genomic_DNA"/>
</dbReference>
<dbReference type="AlphaFoldDB" id="A0A5J5II87"/>
<reference evidence="1 2" key="1">
    <citation type="submission" date="2019-09" db="EMBL/GenBank/DDBJ databases">
        <title>Draft genome sequence of Ginsengibacter sp. BR5-29.</title>
        <authorList>
            <person name="Im W.-T."/>
        </authorList>
    </citation>
    <scope>NUCLEOTIDE SEQUENCE [LARGE SCALE GENOMIC DNA]</scope>
    <source>
        <strain evidence="1 2">BR5-29</strain>
    </source>
</reference>
<dbReference type="Proteomes" id="UP000326903">
    <property type="component" value="Unassembled WGS sequence"/>
</dbReference>
<dbReference type="RefSeq" id="WP_150415998.1">
    <property type="nucleotide sequence ID" value="NZ_VYQF01000005.1"/>
</dbReference>
<name>A0A5J5II87_9BACT</name>